<evidence type="ECO:0000256" key="2">
    <source>
        <dbReference type="ARBA" id="ARBA00022670"/>
    </source>
</evidence>
<feature type="region of interest" description="Disordered" evidence="9">
    <location>
        <begin position="253"/>
        <end position="284"/>
    </location>
</feature>
<feature type="domain" description="Integrase catalytic" evidence="11">
    <location>
        <begin position="1164"/>
        <end position="1327"/>
    </location>
</feature>
<dbReference type="CDD" id="cd09274">
    <property type="entry name" value="RNase_HI_RT_Ty3"/>
    <property type="match status" value="1"/>
</dbReference>
<dbReference type="Pfam" id="PF00665">
    <property type="entry name" value="rve"/>
    <property type="match status" value="1"/>
</dbReference>
<dbReference type="PANTHER" id="PTHR37984">
    <property type="entry name" value="PROTEIN CBG26694"/>
    <property type="match status" value="1"/>
</dbReference>
<dbReference type="SMART" id="SM00343">
    <property type="entry name" value="ZnF_C2HC"/>
    <property type="match status" value="2"/>
</dbReference>
<dbReference type="Gene3D" id="1.10.340.70">
    <property type="match status" value="1"/>
</dbReference>
<feature type="compositionally biased region" description="Polar residues" evidence="9">
    <location>
        <begin position="265"/>
        <end position="278"/>
    </location>
</feature>
<organism evidence="12 13">
    <name type="scientific">Plutella xylostella</name>
    <name type="common">Diamondback moth</name>
    <name type="synonym">Plutella maculipennis</name>
    <dbReference type="NCBI Taxonomy" id="51655"/>
    <lineage>
        <taxon>Eukaryota</taxon>
        <taxon>Metazoa</taxon>
        <taxon>Ecdysozoa</taxon>
        <taxon>Arthropoda</taxon>
        <taxon>Hexapoda</taxon>
        <taxon>Insecta</taxon>
        <taxon>Pterygota</taxon>
        <taxon>Neoptera</taxon>
        <taxon>Endopterygota</taxon>
        <taxon>Lepidoptera</taxon>
        <taxon>Glossata</taxon>
        <taxon>Ditrysia</taxon>
        <taxon>Yponomeutoidea</taxon>
        <taxon>Plutellidae</taxon>
        <taxon>Plutella</taxon>
    </lineage>
</organism>
<dbReference type="FunFam" id="3.10.10.10:FF:000007">
    <property type="entry name" value="Retrovirus-related Pol polyprotein from transposon 17.6-like Protein"/>
    <property type="match status" value="1"/>
</dbReference>
<dbReference type="GO" id="GO:0003676">
    <property type="term" value="F:nucleic acid binding"/>
    <property type="evidence" value="ECO:0007669"/>
    <property type="project" value="InterPro"/>
</dbReference>
<reference evidence="12" key="1">
    <citation type="submission" date="2020-11" db="EMBL/GenBank/DDBJ databases">
        <authorList>
            <person name="Whiteford S."/>
        </authorList>
    </citation>
    <scope>NUCLEOTIDE SEQUENCE</scope>
</reference>
<dbReference type="Gene3D" id="3.10.10.10">
    <property type="entry name" value="HIV Type 1 Reverse Transcriptase, subunit A, domain 1"/>
    <property type="match status" value="1"/>
</dbReference>
<dbReference type="Gene3D" id="3.30.70.270">
    <property type="match status" value="2"/>
</dbReference>
<keyword evidence="7" id="KW-0378">Hydrolase</keyword>
<dbReference type="CDD" id="cd01647">
    <property type="entry name" value="RT_LTR"/>
    <property type="match status" value="1"/>
</dbReference>
<dbReference type="PROSITE" id="PS50878">
    <property type="entry name" value="RT_POL"/>
    <property type="match status" value="1"/>
</dbReference>
<keyword evidence="2" id="KW-0645">Protease</keyword>
<dbReference type="InterPro" id="IPR041373">
    <property type="entry name" value="RT_RNaseH"/>
</dbReference>
<dbReference type="GO" id="GO:0006508">
    <property type="term" value="P:proteolysis"/>
    <property type="evidence" value="ECO:0007669"/>
    <property type="project" value="UniProtKB-KW"/>
</dbReference>
<evidence type="ECO:0000256" key="6">
    <source>
        <dbReference type="ARBA" id="ARBA00022759"/>
    </source>
</evidence>
<feature type="region of interest" description="Disordered" evidence="9">
    <location>
        <begin position="1"/>
        <end position="36"/>
    </location>
</feature>
<dbReference type="GO" id="GO:0008270">
    <property type="term" value="F:zinc ion binding"/>
    <property type="evidence" value="ECO:0007669"/>
    <property type="project" value="InterPro"/>
</dbReference>
<dbReference type="GO" id="GO:0015074">
    <property type="term" value="P:DNA integration"/>
    <property type="evidence" value="ECO:0007669"/>
    <property type="project" value="InterPro"/>
</dbReference>
<keyword evidence="13" id="KW-1185">Reference proteome</keyword>
<evidence type="ECO:0000256" key="4">
    <source>
        <dbReference type="ARBA" id="ARBA00022695"/>
    </source>
</evidence>
<dbReference type="GO" id="GO:0003964">
    <property type="term" value="F:RNA-directed DNA polymerase activity"/>
    <property type="evidence" value="ECO:0007669"/>
    <property type="project" value="UniProtKB-KW"/>
</dbReference>
<dbReference type="FunFam" id="1.10.340.70:FF:000001">
    <property type="entry name" value="Retrovirus-related Pol polyprotein from transposon gypsy-like Protein"/>
    <property type="match status" value="1"/>
</dbReference>
<feature type="compositionally biased region" description="Polar residues" evidence="9">
    <location>
        <begin position="26"/>
        <end position="36"/>
    </location>
</feature>
<dbReference type="InterPro" id="IPR043128">
    <property type="entry name" value="Rev_trsase/Diguanyl_cyclase"/>
</dbReference>
<evidence type="ECO:0000256" key="8">
    <source>
        <dbReference type="ARBA" id="ARBA00022918"/>
    </source>
</evidence>
<dbReference type="GO" id="GO:0004190">
    <property type="term" value="F:aspartic-type endopeptidase activity"/>
    <property type="evidence" value="ECO:0007669"/>
    <property type="project" value="InterPro"/>
</dbReference>
<dbReference type="Pfam" id="PF00077">
    <property type="entry name" value="RVP"/>
    <property type="match status" value="1"/>
</dbReference>
<dbReference type="Gene3D" id="3.10.20.370">
    <property type="match status" value="1"/>
</dbReference>
<keyword evidence="8" id="KW-0695">RNA-directed DNA polymerase</keyword>
<dbReference type="PROSITE" id="PS50994">
    <property type="entry name" value="INTEGRASE"/>
    <property type="match status" value="1"/>
</dbReference>
<dbReference type="InterPro" id="IPR001584">
    <property type="entry name" value="Integrase_cat-core"/>
</dbReference>
<feature type="compositionally biased region" description="Polar residues" evidence="9">
    <location>
        <begin position="70"/>
        <end position="79"/>
    </location>
</feature>
<evidence type="ECO:0000256" key="5">
    <source>
        <dbReference type="ARBA" id="ARBA00022722"/>
    </source>
</evidence>
<dbReference type="Pfam" id="PF17917">
    <property type="entry name" value="RT_RNaseH"/>
    <property type="match status" value="1"/>
</dbReference>
<dbReference type="Pfam" id="PF17921">
    <property type="entry name" value="Integrase_H2C2"/>
    <property type="match status" value="1"/>
</dbReference>
<dbReference type="FunFam" id="3.30.420.10:FF:000032">
    <property type="entry name" value="Retrovirus-related Pol polyprotein from transposon 297-like Protein"/>
    <property type="match status" value="1"/>
</dbReference>
<feature type="domain" description="Reverse transcriptase" evidence="10">
    <location>
        <begin position="624"/>
        <end position="805"/>
    </location>
</feature>
<dbReference type="SUPFAM" id="SSF56672">
    <property type="entry name" value="DNA/RNA polymerases"/>
    <property type="match status" value="1"/>
</dbReference>
<sequence>MPRTTRNRREQEERSEDEMSDHEAEQSTSNINTGATNVVSMTDAQLTAIIAAVSRSQAETNRQMFESFLSSNRASTSTPAPEDPARGQRPGSFVKCTARFDGAAQSDEALEAFIDTVNIYKECANVSDDHALRGLPMLLTGEAAVWWKGVRSSIDTWEVALQRLRGRFGAPRPAHRILREVFASEQGQERADAFVSRLRAMLCRLPYTVPEQMQIDIIYGLLDRKIRKYLLRDTISSLEQLLEAARNVEESRAEVKETVPHKIPSSVSRPSLPTSTPNDAIPLDNTLKSKRVRPRCSYCRQFGHIVDECRNRENREKPKSYESDQSMRRENLCNDSYSAKSDMRKVGTAQRVPITNVPGTNSGIRCYGCGQQGVVRSKCETCRGKNDVVSSSMNVDFNCASVTNNPDLPMVTVTIVGKVGVAILDTGATHCIASPTLHKILVDNGVPFEEMERTVSLADGSSQLRRVLSTNVYVTLQERLIPTQFLVLPGANTKTLLGRDFIISAGVTLDIPQGTWCFADTPEKLHEFTREYVMPENDSRLMNIATADVGLRDDEGSKLTPEQKKELNTFVLSRSEQFAASGPATEFAIHRIKVNDNQEPIASPLYRMSPKKREALKKELEKLLDADVIEECESPWAANVVLVTKADGGTRLCIDYRKLNSVTEADRYPLPRIEDVLHAAKTTNFMSTLDLRAGYFQVSVHPDDQDKTAFITPLGMFRFKRMPMGLRNSGATFQRLMDRFKSNLQTENSSIFCYLDDLILLSGTFEEHLEHLEAVFDRLKLFGLRVNREKTRFARNSVKFLGHVIVPGGIHMDPGKVAAIKDMAAPENVKQLKCFLQTSSWFRRFIPAYADVARPLTDLLKKASTWRWEPSQQEAFEKIKDLLTTAPILRQADESKPFILRTDSSGYALGAVLLQGEGADERPIEYASRLLNGAEKNYNTTEREALAVVWAVGKFRGYIDGSEVVVRSDHQPLRWLMSLKSPSGRLARWALAIQEFNLRIEYTPGKANVIADTLSRPNCPEDCELCLTTVDLPTRSPSDIRENQLKDPEIGKIIEDLESDEPFRGRPWADRGYVLSDGILYRYGPEADDDEENACLVIPLHERAKILSDYHDAPTAGHFGVDRTLARLHTRFYWPGMRSYVADYIKECAACQRYKVDTRKPSGLLQTPATARRFEVVAIDLFGPLPETATENKWVLIVEDVSTRWVELFALKNATSPECARTLIDEVFLRFGFPRRVLSDNGVQFISAVMQQVCHCMGIDQTLTPFYHPEANPVERKNRDLKPQLAVLVGRDHETWDQHLPAIRFAMNSAVTASTGFSPAYLTFGRELRAPADAATDMRRILDADNFVPAITPYLKKLSTSLVEARDIHEKAQAAQKKNADENRRPSPDYKVGDLVLLKTQGANDTNRGQTPKFIPRRDGPYKIKEAVSPTTYLLERITDGEVLGKYHVSQLTPFVGRIQAPVQEKRKRGRPRKVVANPNAESHHSD</sequence>
<dbReference type="EMBL" id="CAJHNJ030000014">
    <property type="protein sequence ID" value="CAG9112843.1"/>
    <property type="molecule type" value="Genomic_DNA"/>
</dbReference>
<gene>
    <name evidence="12" type="ORF">PLXY2_LOCUS5096</name>
</gene>
<evidence type="ECO:0000256" key="1">
    <source>
        <dbReference type="ARBA" id="ARBA00012493"/>
    </source>
</evidence>
<dbReference type="InterPro" id="IPR001878">
    <property type="entry name" value="Znf_CCHC"/>
</dbReference>
<keyword evidence="5" id="KW-0540">Nuclease</keyword>
<dbReference type="Proteomes" id="UP000653454">
    <property type="component" value="Unassembled WGS sequence"/>
</dbReference>
<feature type="region of interest" description="Disordered" evidence="9">
    <location>
        <begin position="70"/>
        <end position="92"/>
    </location>
</feature>
<accession>A0A8S4EBW7</accession>
<dbReference type="Gene3D" id="3.30.420.10">
    <property type="entry name" value="Ribonuclease H-like superfamily/Ribonuclease H"/>
    <property type="match status" value="1"/>
</dbReference>
<name>A0A8S4EBW7_PLUXY</name>
<dbReference type="InterPro" id="IPR018061">
    <property type="entry name" value="Retropepsins"/>
</dbReference>
<dbReference type="CDD" id="cd00303">
    <property type="entry name" value="retropepsin_like"/>
    <property type="match status" value="1"/>
</dbReference>
<dbReference type="InterPro" id="IPR036397">
    <property type="entry name" value="RNaseH_sf"/>
</dbReference>
<evidence type="ECO:0000256" key="3">
    <source>
        <dbReference type="ARBA" id="ARBA00022679"/>
    </source>
</evidence>
<keyword evidence="3" id="KW-0808">Transferase</keyword>
<evidence type="ECO:0000259" key="11">
    <source>
        <dbReference type="PROSITE" id="PS50994"/>
    </source>
</evidence>
<dbReference type="InterPro" id="IPR050951">
    <property type="entry name" value="Retrovirus_Pol_polyprotein"/>
</dbReference>
<keyword evidence="6" id="KW-0255">Endonuclease</keyword>
<dbReference type="GO" id="GO:0004519">
    <property type="term" value="F:endonuclease activity"/>
    <property type="evidence" value="ECO:0007669"/>
    <property type="project" value="UniProtKB-KW"/>
</dbReference>
<feature type="region of interest" description="Disordered" evidence="9">
    <location>
        <begin position="1461"/>
        <end position="1487"/>
    </location>
</feature>
<dbReference type="InterPro" id="IPR021109">
    <property type="entry name" value="Peptidase_aspartic_dom_sf"/>
</dbReference>
<evidence type="ECO:0000259" key="10">
    <source>
        <dbReference type="PROSITE" id="PS50878"/>
    </source>
</evidence>
<dbReference type="InterPro" id="IPR043502">
    <property type="entry name" value="DNA/RNA_pol_sf"/>
</dbReference>
<evidence type="ECO:0000313" key="13">
    <source>
        <dbReference type="Proteomes" id="UP000653454"/>
    </source>
</evidence>
<dbReference type="SUPFAM" id="SSF50630">
    <property type="entry name" value="Acid proteases"/>
    <property type="match status" value="1"/>
</dbReference>
<dbReference type="GO" id="GO:0042575">
    <property type="term" value="C:DNA polymerase complex"/>
    <property type="evidence" value="ECO:0007669"/>
    <property type="project" value="UniProtKB-ARBA"/>
</dbReference>
<dbReference type="Gene3D" id="2.40.70.10">
    <property type="entry name" value="Acid Proteases"/>
    <property type="match status" value="1"/>
</dbReference>
<dbReference type="EC" id="2.7.7.49" evidence="1"/>
<proteinExistence type="predicted"/>
<dbReference type="SUPFAM" id="SSF53098">
    <property type="entry name" value="Ribonuclease H-like"/>
    <property type="match status" value="1"/>
</dbReference>
<dbReference type="Pfam" id="PF00078">
    <property type="entry name" value="RVT_1"/>
    <property type="match status" value="1"/>
</dbReference>
<dbReference type="PROSITE" id="PS00141">
    <property type="entry name" value="ASP_PROTEASE"/>
    <property type="match status" value="1"/>
</dbReference>
<evidence type="ECO:0000256" key="7">
    <source>
        <dbReference type="ARBA" id="ARBA00022801"/>
    </source>
</evidence>
<protein>
    <recommendedName>
        <fullName evidence="1">RNA-directed DNA polymerase</fullName>
        <ecNumber evidence="1">2.7.7.49</ecNumber>
    </recommendedName>
</protein>
<dbReference type="PANTHER" id="PTHR37984:SF5">
    <property type="entry name" value="PROTEIN NYNRIN-LIKE"/>
    <property type="match status" value="1"/>
</dbReference>
<keyword evidence="4" id="KW-0548">Nucleotidyltransferase</keyword>
<dbReference type="InterPro" id="IPR000477">
    <property type="entry name" value="RT_dom"/>
</dbReference>
<dbReference type="InterPro" id="IPR012337">
    <property type="entry name" value="RNaseH-like_sf"/>
</dbReference>
<dbReference type="FunFam" id="3.30.70.270:FF:000020">
    <property type="entry name" value="Transposon Tf2-6 polyprotein-like Protein"/>
    <property type="match status" value="1"/>
</dbReference>
<comment type="caution">
    <text evidence="12">The sequence shown here is derived from an EMBL/GenBank/DDBJ whole genome shotgun (WGS) entry which is preliminary data.</text>
</comment>
<evidence type="ECO:0000313" key="12">
    <source>
        <dbReference type="EMBL" id="CAG9112843.1"/>
    </source>
</evidence>
<dbReference type="FunFam" id="3.10.20.370:FF:000001">
    <property type="entry name" value="Retrovirus-related Pol polyprotein from transposon 17.6-like protein"/>
    <property type="match status" value="1"/>
</dbReference>
<dbReference type="InterPro" id="IPR041588">
    <property type="entry name" value="Integrase_H2C2"/>
</dbReference>
<dbReference type="InterPro" id="IPR001969">
    <property type="entry name" value="Aspartic_peptidase_AS"/>
</dbReference>
<evidence type="ECO:0000256" key="9">
    <source>
        <dbReference type="SAM" id="MobiDB-lite"/>
    </source>
</evidence>